<organism evidence="1 2">
    <name type="scientific">Tenacibaculum aiptasiae</name>
    <dbReference type="NCBI Taxonomy" id="426481"/>
    <lineage>
        <taxon>Bacteria</taxon>
        <taxon>Pseudomonadati</taxon>
        <taxon>Bacteroidota</taxon>
        <taxon>Flavobacteriia</taxon>
        <taxon>Flavobacteriales</taxon>
        <taxon>Flavobacteriaceae</taxon>
        <taxon>Tenacibaculum</taxon>
    </lineage>
</organism>
<comment type="caution">
    <text evidence="1">The sequence shown here is derived from an EMBL/GenBank/DDBJ whole genome shotgun (WGS) entry which is preliminary data.</text>
</comment>
<sequence length="174" mass="19657">MNPTLQQSQNGTDCSNKVIPEGIEIPITSFKVIEEEVKFSFPRDSRPLQPLVAAEATKEGILKSVSAIAFIDTSVKDISDSHFKVIQDFSYTNDKTPFLNFYICYDAKLTPERTFKVIRVNFDVDWSKYTPNKAHRPNKTAPKPSDIKFITSFLWDEDPEGSRGTETTVKESVG</sequence>
<dbReference type="Proteomes" id="UP000467305">
    <property type="component" value="Unassembled WGS sequence"/>
</dbReference>
<accession>A0A7J5AII5</accession>
<dbReference type="EMBL" id="WAAU01000014">
    <property type="protein sequence ID" value="KAB1157427.1"/>
    <property type="molecule type" value="Genomic_DNA"/>
</dbReference>
<dbReference type="OrthoDB" id="1261979at2"/>
<evidence type="ECO:0000313" key="1">
    <source>
        <dbReference type="EMBL" id="KAB1157427.1"/>
    </source>
</evidence>
<gene>
    <name evidence="1" type="ORF">F7018_10910</name>
</gene>
<dbReference type="RefSeq" id="WP_150900094.1">
    <property type="nucleotide sequence ID" value="NZ_WAAU01000014.1"/>
</dbReference>
<name>A0A7J5AII5_9FLAO</name>
<protein>
    <submittedName>
        <fullName evidence="1">Uncharacterized protein</fullName>
    </submittedName>
</protein>
<proteinExistence type="predicted"/>
<keyword evidence="2" id="KW-1185">Reference proteome</keyword>
<reference evidence="1 2" key="1">
    <citation type="submission" date="2019-09" db="EMBL/GenBank/DDBJ databases">
        <authorList>
            <person name="Cao W.R."/>
        </authorList>
    </citation>
    <scope>NUCLEOTIDE SEQUENCE [LARGE SCALE GENOMIC DNA]</scope>
    <source>
        <strain evidence="2">a4</strain>
    </source>
</reference>
<dbReference type="AlphaFoldDB" id="A0A7J5AII5"/>
<evidence type="ECO:0000313" key="2">
    <source>
        <dbReference type="Proteomes" id="UP000467305"/>
    </source>
</evidence>